<dbReference type="Proteomes" id="UP001396334">
    <property type="component" value="Unassembled WGS sequence"/>
</dbReference>
<keyword evidence="2" id="KW-1185">Reference proteome</keyword>
<dbReference type="EMBL" id="JBBPBN010000011">
    <property type="protein sequence ID" value="KAK9028999.1"/>
    <property type="molecule type" value="Genomic_DNA"/>
</dbReference>
<gene>
    <name evidence="1" type="ORF">V6N11_026129</name>
</gene>
<proteinExistence type="predicted"/>
<reference evidence="1 2" key="1">
    <citation type="journal article" date="2024" name="G3 (Bethesda)">
        <title>Genome assembly of Hibiscus sabdariffa L. provides insights into metabolisms of medicinal natural products.</title>
        <authorList>
            <person name="Kim T."/>
        </authorList>
    </citation>
    <scope>NUCLEOTIDE SEQUENCE [LARGE SCALE GENOMIC DNA]</scope>
    <source>
        <strain evidence="1">TK-2024</strain>
        <tissue evidence="1">Old leaves</tissue>
    </source>
</reference>
<name>A0ABR2SVI0_9ROSI</name>
<protein>
    <submittedName>
        <fullName evidence="1">Uncharacterized protein</fullName>
    </submittedName>
</protein>
<organism evidence="1 2">
    <name type="scientific">Hibiscus sabdariffa</name>
    <name type="common">roselle</name>
    <dbReference type="NCBI Taxonomy" id="183260"/>
    <lineage>
        <taxon>Eukaryota</taxon>
        <taxon>Viridiplantae</taxon>
        <taxon>Streptophyta</taxon>
        <taxon>Embryophyta</taxon>
        <taxon>Tracheophyta</taxon>
        <taxon>Spermatophyta</taxon>
        <taxon>Magnoliopsida</taxon>
        <taxon>eudicotyledons</taxon>
        <taxon>Gunneridae</taxon>
        <taxon>Pentapetalae</taxon>
        <taxon>rosids</taxon>
        <taxon>malvids</taxon>
        <taxon>Malvales</taxon>
        <taxon>Malvaceae</taxon>
        <taxon>Malvoideae</taxon>
        <taxon>Hibiscus</taxon>
    </lineage>
</organism>
<accession>A0ABR2SVI0</accession>
<sequence length="156" mass="17569">MKPLNFICLISKLYLARFQMKVNTSRSLSPSILGFTYFLKIANLYLSINELSHVLKGDSNQNKNSENDVDKLIKVKTHGSGASGGNRAKLFRTPISCGVHSPTSVHGLPRPALAIPNPYNYTQILQTQLRWWENYDGERMSEKKEGVEKKKEEGDA</sequence>
<evidence type="ECO:0000313" key="2">
    <source>
        <dbReference type="Proteomes" id="UP001396334"/>
    </source>
</evidence>
<comment type="caution">
    <text evidence="1">The sequence shown here is derived from an EMBL/GenBank/DDBJ whole genome shotgun (WGS) entry which is preliminary data.</text>
</comment>
<evidence type="ECO:0000313" key="1">
    <source>
        <dbReference type="EMBL" id="KAK9028999.1"/>
    </source>
</evidence>